<keyword evidence="9 12" id="KW-0472">Membrane</keyword>
<evidence type="ECO:0000256" key="8">
    <source>
        <dbReference type="ARBA" id="ARBA00023065"/>
    </source>
</evidence>
<evidence type="ECO:0000313" key="13">
    <source>
        <dbReference type="EMBL" id="KAH7952612.1"/>
    </source>
</evidence>
<evidence type="ECO:0000256" key="3">
    <source>
        <dbReference type="ARBA" id="ARBA00022448"/>
    </source>
</evidence>
<evidence type="ECO:0000256" key="6">
    <source>
        <dbReference type="ARBA" id="ARBA00022989"/>
    </source>
</evidence>
<evidence type="ECO:0008006" key="15">
    <source>
        <dbReference type="Google" id="ProtNLM"/>
    </source>
</evidence>
<comment type="caution">
    <text evidence="13">The sequence shown here is derived from an EMBL/GenBank/DDBJ whole genome shotgun (WGS) entry which is preliminary data.</text>
</comment>
<dbReference type="InterPro" id="IPR001734">
    <property type="entry name" value="Na/solute_symporter"/>
</dbReference>
<dbReference type="GO" id="GO:0006814">
    <property type="term" value="P:sodium ion transport"/>
    <property type="evidence" value="ECO:0007669"/>
    <property type="project" value="UniProtKB-KW"/>
</dbReference>
<evidence type="ECO:0000256" key="9">
    <source>
        <dbReference type="ARBA" id="ARBA00023136"/>
    </source>
</evidence>
<keyword evidence="5 12" id="KW-0812">Transmembrane</keyword>
<evidence type="ECO:0000256" key="12">
    <source>
        <dbReference type="SAM" id="Phobius"/>
    </source>
</evidence>
<keyword evidence="7" id="KW-0915">Sodium</keyword>
<dbReference type="EMBL" id="JABSTU010004898">
    <property type="protein sequence ID" value="KAH7952612.1"/>
    <property type="molecule type" value="Genomic_DNA"/>
</dbReference>
<sequence>MIAGMNAIEYVLFGVVVVGNLSVGLYFSLHKHGRNAGPTSAALEVFLGSRTLTMLPPAASTVASILSSTGLVAIPAHYYAYGWHLMWAGIMPLFLLPLATHVFVPVIYKLGVTSIFEVSRTSVFNENMFFLGHQP</sequence>
<reference evidence="13" key="1">
    <citation type="journal article" date="2020" name="Cell">
        <title>Large-Scale Comparative Analyses of Tick Genomes Elucidate Their Genetic Diversity and Vector Capacities.</title>
        <authorList>
            <consortium name="Tick Genome and Microbiome Consortium (TIGMIC)"/>
            <person name="Jia N."/>
            <person name="Wang J."/>
            <person name="Shi W."/>
            <person name="Du L."/>
            <person name="Sun Y."/>
            <person name="Zhan W."/>
            <person name="Jiang J.F."/>
            <person name="Wang Q."/>
            <person name="Zhang B."/>
            <person name="Ji P."/>
            <person name="Bell-Sakyi L."/>
            <person name="Cui X.M."/>
            <person name="Yuan T.T."/>
            <person name="Jiang B.G."/>
            <person name="Yang W.F."/>
            <person name="Lam T.T."/>
            <person name="Chang Q.C."/>
            <person name="Ding S.J."/>
            <person name="Wang X.J."/>
            <person name="Zhu J.G."/>
            <person name="Ruan X.D."/>
            <person name="Zhao L."/>
            <person name="Wei J.T."/>
            <person name="Ye R.Z."/>
            <person name="Que T.C."/>
            <person name="Du C.H."/>
            <person name="Zhou Y.H."/>
            <person name="Cheng J.X."/>
            <person name="Dai P.F."/>
            <person name="Guo W.B."/>
            <person name="Han X.H."/>
            <person name="Huang E.J."/>
            <person name="Li L.F."/>
            <person name="Wei W."/>
            <person name="Gao Y.C."/>
            <person name="Liu J.Z."/>
            <person name="Shao H.Z."/>
            <person name="Wang X."/>
            <person name="Wang C.C."/>
            <person name="Yang T.C."/>
            <person name="Huo Q.B."/>
            <person name="Li W."/>
            <person name="Chen H.Y."/>
            <person name="Chen S.E."/>
            <person name="Zhou L.G."/>
            <person name="Ni X.B."/>
            <person name="Tian J.H."/>
            <person name="Sheng Y."/>
            <person name="Liu T."/>
            <person name="Pan Y.S."/>
            <person name="Xia L.Y."/>
            <person name="Li J."/>
            <person name="Zhao F."/>
            <person name="Cao W.C."/>
        </authorList>
    </citation>
    <scope>NUCLEOTIDE SEQUENCE</scope>
    <source>
        <strain evidence="13">Rmic-2018</strain>
    </source>
</reference>
<evidence type="ECO:0000256" key="7">
    <source>
        <dbReference type="ARBA" id="ARBA00023053"/>
    </source>
</evidence>
<keyword evidence="4" id="KW-1003">Cell membrane</keyword>
<keyword evidence="6 12" id="KW-1133">Transmembrane helix</keyword>
<dbReference type="PANTHER" id="PTHR42985:SF40">
    <property type="entry name" value="LD47995P-RELATED"/>
    <property type="match status" value="1"/>
</dbReference>
<protein>
    <recommendedName>
        <fullName evidence="15">Sodium-dependent multivitamin transporter</fullName>
    </recommendedName>
</protein>
<evidence type="ECO:0000256" key="5">
    <source>
        <dbReference type="ARBA" id="ARBA00022692"/>
    </source>
</evidence>
<dbReference type="GO" id="GO:0005886">
    <property type="term" value="C:plasma membrane"/>
    <property type="evidence" value="ECO:0007669"/>
    <property type="project" value="UniProtKB-SubCell"/>
</dbReference>
<proteinExistence type="inferred from homology"/>
<comment type="subcellular location">
    <subcellularLocation>
        <location evidence="1">Cell membrane</location>
        <topology evidence="1">Multi-pass membrane protein</topology>
    </subcellularLocation>
</comment>
<dbReference type="InterPro" id="IPR051163">
    <property type="entry name" value="Sodium:Solute_Symporter_SSF"/>
</dbReference>
<evidence type="ECO:0000313" key="14">
    <source>
        <dbReference type="Proteomes" id="UP000821866"/>
    </source>
</evidence>
<evidence type="ECO:0000256" key="4">
    <source>
        <dbReference type="ARBA" id="ARBA00022475"/>
    </source>
</evidence>
<comment type="similarity">
    <text evidence="2 11">Belongs to the sodium:solute symporter (SSF) (TC 2.A.21) family.</text>
</comment>
<dbReference type="VEuPathDB" id="VectorBase:LOC119185960"/>
<dbReference type="PROSITE" id="PS50283">
    <property type="entry name" value="NA_SOLUT_SYMP_3"/>
    <property type="match status" value="1"/>
</dbReference>
<evidence type="ECO:0000256" key="1">
    <source>
        <dbReference type="ARBA" id="ARBA00004651"/>
    </source>
</evidence>
<name>A0A9J6CXW9_RHIMP</name>
<dbReference type="Proteomes" id="UP000821866">
    <property type="component" value="Unassembled WGS sequence"/>
</dbReference>
<feature type="transmembrane region" description="Helical" evidence="12">
    <location>
        <begin position="85"/>
        <end position="108"/>
    </location>
</feature>
<accession>A0A9J6CXW9</accession>
<dbReference type="Pfam" id="PF00474">
    <property type="entry name" value="SSF"/>
    <property type="match status" value="1"/>
</dbReference>
<keyword evidence="3" id="KW-0813">Transport</keyword>
<dbReference type="InterPro" id="IPR038377">
    <property type="entry name" value="Na/Glc_symporter_sf"/>
</dbReference>
<dbReference type="PANTHER" id="PTHR42985">
    <property type="entry name" value="SODIUM-COUPLED MONOCARBOXYLATE TRANSPORTER"/>
    <property type="match status" value="1"/>
</dbReference>
<evidence type="ECO:0000256" key="2">
    <source>
        <dbReference type="ARBA" id="ARBA00006434"/>
    </source>
</evidence>
<reference evidence="13" key="2">
    <citation type="submission" date="2021-09" db="EMBL/GenBank/DDBJ databases">
        <authorList>
            <person name="Jia N."/>
            <person name="Wang J."/>
            <person name="Shi W."/>
            <person name="Du L."/>
            <person name="Sun Y."/>
            <person name="Zhan W."/>
            <person name="Jiang J."/>
            <person name="Wang Q."/>
            <person name="Zhang B."/>
            <person name="Ji P."/>
            <person name="Sakyi L.B."/>
            <person name="Cui X."/>
            <person name="Yuan T."/>
            <person name="Jiang B."/>
            <person name="Yang W."/>
            <person name="Lam T.T.-Y."/>
            <person name="Chang Q."/>
            <person name="Ding S."/>
            <person name="Wang X."/>
            <person name="Zhu J."/>
            <person name="Ruan X."/>
            <person name="Zhao L."/>
            <person name="Wei J."/>
            <person name="Que T."/>
            <person name="Du C."/>
            <person name="Cheng J."/>
            <person name="Dai P."/>
            <person name="Han X."/>
            <person name="Huang E."/>
            <person name="Gao Y."/>
            <person name="Liu J."/>
            <person name="Shao H."/>
            <person name="Ye R."/>
            <person name="Li L."/>
            <person name="Wei W."/>
            <person name="Wang X."/>
            <person name="Wang C."/>
            <person name="Huo Q."/>
            <person name="Li W."/>
            <person name="Guo W."/>
            <person name="Chen H."/>
            <person name="Chen S."/>
            <person name="Zhou L."/>
            <person name="Zhou L."/>
            <person name="Ni X."/>
            <person name="Tian J."/>
            <person name="Zhou Y."/>
            <person name="Sheng Y."/>
            <person name="Liu T."/>
            <person name="Pan Y."/>
            <person name="Xia L."/>
            <person name="Li J."/>
            <person name="Zhao F."/>
            <person name="Cao W."/>
        </authorList>
    </citation>
    <scope>NUCLEOTIDE SEQUENCE</scope>
    <source>
        <strain evidence="13">Rmic-2018</strain>
        <tissue evidence="13">Larvae</tissue>
    </source>
</reference>
<evidence type="ECO:0000256" key="10">
    <source>
        <dbReference type="ARBA" id="ARBA00023201"/>
    </source>
</evidence>
<keyword evidence="14" id="KW-1185">Reference proteome</keyword>
<organism evidence="13 14">
    <name type="scientific">Rhipicephalus microplus</name>
    <name type="common">Cattle tick</name>
    <name type="synonym">Boophilus microplus</name>
    <dbReference type="NCBI Taxonomy" id="6941"/>
    <lineage>
        <taxon>Eukaryota</taxon>
        <taxon>Metazoa</taxon>
        <taxon>Ecdysozoa</taxon>
        <taxon>Arthropoda</taxon>
        <taxon>Chelicerata</taxon>
        <taxon>Arachnida</taxon>
        <taxon>Acari</taxon>
        <taxon>Parasitiformes</taxon>
        <taxon>Ixodida</taxon>
        <taxon>Ixodoidea</taxon>
        <taxon>Ixodidae</taxon>
        <taxon>Rhipicephalinae</taxon>
        <taxon>Rhipicephalus</taxon>
        <taxon>Boophilus</taxon>
    </lineage>
</organism>
<dbReference type="Gene3D" id="1.20.1730.10">
    <property type="entry name" value="Sodium/glucose cotransporter"/>
    <property type="match status" value="1"/>
</dbReference>
<feature type="transmembrane region" description="Helical" evidence="12">
    <location>
        <begin position="7"/>
        <end position="29"/>
    </location>
</feature>
<feature type="transmembrane region" description="Helical" evidence="12">
    <location>
        <begin position="58"/>
        <end position="78"/>
    </location>
</feature>
<keyword evidence="10" id="KW-0739">Sodium transport</keyword>
<gene>
    <name evidence="13" type="ORF">HPB51_028226</name>
</gene>
<dbReference type="AlphaFoldDB" id="A0A9J6CXW9"/>
<evidence type="ECO:0000256" key="11">
    <source>
        <dbReference type="RuleBase" id="RU362091"/>
    </source>
</evidence>
<dbReference type="GO" id="GO:0015293">
    <property type="term" value="F:symporter activity"/>
    <property type="evidence" value="ECO:0007669"/>
    <property type="project" value="TreeGrafter"/>
</dbReference>
<keyword evidence="8" id="KW-0406">Ion transport</keyword>